<evidence type="ECO:0000256" key="1">
    <source>
        <dbReference type="SAM" id="MobiDB-lite"/>
    </source>
</evidence>
<protein>
    <submittedName>
        <fullName evidence="2">Uncharacterized protein</fullName>
    </submittedName>
</protein>
<accession>A0ABV5FUE2</accession>
<dbReference type="Proteomes" id="UP001589575">
    <property type="component" value="Unassembled WGS sequence"/>
</dbReference>
<evidence type="ECO:0000313" key="3">
    <source>
        <dbReference type="Proteomes" id="UP001589575"/>
    </source>
</evidence>
<feature type="region of interest" description="Disordered" evidence="1">
    <location>
        <begin position="156"/>
        <end position="178"/>
    </location>
</feature>
<proteinExistence type="predicted"/>
<reference evidence="2 3" key="1">
    <citation type="submission" date="2024-09" db="EMBL/GenBank/DDBJ databases">
        <authorList>
            <person name="Sun Q."/>
            <person name="Mori K."/>
        </authorList>
    </citation>
    <scope>NUCLEOTIDE SEQUENCE [LARGE SCALE GENOMIC DNA]</scope>
    <source>
        <strain evidence="2 3">CCM 7609</strain>
    </source>
</reference>
<dbReference type="EMBL" id="JBHMFI010000001">
    <property type="protein sequence ID" value="MFB9069883.1"/>
    <property type="molecule type" value="Genomic_DNA"/>
</dbReference>
<name>A0ABV5FUE2_9MICC</name>
<gene>
    <name evidence="2" type="ORF">ACFFX0_01200</name>
</gene>
<keyword evidence="3" id="KW-1185">Reference proteome</keyword>
<feature type="compositionally biased region" description="Basic and acidic residues" evidence="1">
    <location>
        <begin position="74"/>
        <end position="97"/>
    </location>
</feature>
<evidence type="ECO:0000313" key="2">
    <source>
        <dbReference type="EMBL" id="MFB9069883.1"/>
    </source>
</evidence>
<sequence length="195" mass="20624">MSRRTPSMAPAGRRQRLPERTVAFDLRRHRLGDAVPGDPRDRGAQPASGPARTVPCPQPHQRGHQQCQQQPERQSTEHEQRGDREALHGRGGWHLELEVPGQGQHAQPGETGHGGHQGGPLEGIDHVPPPGPLPGPQVGGGDRLVQFVRKRVRMAAGGTADGGTPRVRGAGARDLGEGADGAVGLRLLGRAALGQ</sequence>
<feature type="compositionally biased region" description="Gly residues" evidence="1">
    <location>
        <begin position="111"/>
        <end position="121"/>
    </location>
</feature>
<organism evidence="2 3">
    <name type="scientific">Citricoccus parietis</name>
    <dbReference type="NCBI Taxonomy" id="592307"/>
    <lineage>
        <taxon>Bacteria</taxon>
        <taxon>Bacillati</taxon>
        <taxon>Actinomycetota</taxon>
        <taxon>Actinomycetes</taxon>
        <taxon>Micrococcales</taxon>
        <taxon>Micrococcaceae</taxon>
        <taxon>Citricoccus</taxon>
    </lineage>
</organism>
<feature type="region of interest" description="Disordered" evidence="1">
    <location>
        <begin position="1"/>
        <end position="142"/>
    </location>
</feature>
<feature type="compositionally biased region" description="Low complexity" evidence="1">
    <location>
        <begin position="64"/>
        <end position="73"/>
    </location>
</feature>
<comment type="caution">
    <text evidence="2">The sequence shown here is derived from an EMBL/GenBank/DDBJ whole genome shotgun (WGS) entry which is preliminary data.</text>
</comment>